<evidence type="ECO:0008006" key="4">
    <source>
        <dbReference type="Google" id="ProtNLM"/>
    </source>
</evidence>
<dbReference type="OrthoDB" id="1495622at2"/>
<name>A0A494VQC2_9SPHI</name>
<feature type="signal peptide" evidence="1">
    <location>
        <begin position="1"/>
        <end position="35"/>
    </location>
</feature>
<gene>
    <name evidence="2" type="ORF">HYN43_015070</name>
</gene>
<dbReference type="EMBL" id="CP032869">
    <property type="protein sequence ID" value="AYL96539.1"/>
    <property type="molecule type" value="Genomic_DNA"/>
</dbReference>
<feature type="chain" id="PRO_5019846892" description="Secreted protein" evidence="1">
    <location>
        <begin position="36"/>
        <end position="104"/>
    </location>
</feature>
<accession>A0A494VQC2</accession>
<dbReference type="KEGG" id="muh:HYN43_015070"/>
<evidence type="ECO:0000313" key="2">
    <source>
        <dbReference type="EMBL" id="AYL96539.1"/>
    </source>
</evidence>
<dbReference type="AlphaFoldDB" id="A0A494VQC2"/>
<reference evidence="2 3" key="1">
    <citation type="submission" date="2018-10" db="EMBL/GenBank/DDBJ databases">
        <title>Genome sequencing of Mucilaginibacter sp. HYN0043.</title>
        <authorList>
            <person name="Kim M."/>
            <person name="Yi H."/>
        </authorList>
    </citation>
    <scope>NUCLEOTIDE SEQUENCE [LARGE SCALE GENOMIC DNA]</scope>
    <source>
        <strain evidence="2 3">HYN0043</strain>
    </source>
</reference>
<keyword evidence="3" id="KW-1185">Reference proteome</keyword>
<proteinExistence type="predicted"/>
<dbReference type="Proteomes" id="UP000270046">
    <property type="component" value="Chromosome"/>
</dbReference>
<keyword evidence="1" id="KW-0732">Signal</keyword>
<evidence type="ECO:0000256" key="1">
    <source>
        <dbReference type="SAM" id="SignalP"/>
    </source>
</evidence>
<organism evidence="2 3">
    <name type="scientific">Mucilaginibacter celer</name>
    <dbReference type="NCBI Taxonomy" id="2305508"/>
    <lineage>
        <taxon>Bacteria</taxon>
        <taxon>Pseudomonadati</taxon>
        <taxon>Bacteroidota</taxon>
        <taxon>Sphingobacteriia</taxon>
        <taxon>Sphingobacteriales</taxon>
        <taxon>Sphingobacteriaceae</taxon>
        <taxon>Mucilaginibacter</taxon>
    </lineage>
</organism>
<sequence length="104" mass="11277">MVKPANISKHKQTMKKIRMGLMAIVALSGVGSAFAFSPKPQATTYYARQTLNNGFHWTQTVPNPDTAQCLTETGRVCQISTSTAPKDDEIPAGHSSTNHVFVTL</sequence>
<protein>
    <recommendedName>
        <fullName evidence="4">Secreted protein</fullName>
    </recommendedName>
</protein>
<evidence type="ECO:0000313" key="3">
    <source>
        <dbReference type="Proteomes" id="UP000270046"/>
    </source>
</evidence>